<sequence>MLEKVELFQFSKNFFPPLHPWIPNQGEIFRTQSKKWPESVTQSKKWSETIPATLVGVHTIIDCATGRPEEPIKTCILLLSGAIKEWF</sequence>
<evidence type="ECO:0000313" key="2">
    <source>
        <dbReference type="Proteomes" id="UP001055879"/>
    </source>
</evidence>
<dbReference type="EMBL" id="CM042050">
    <property type="protein sequence ID" value="KAI3735609.1"/>
    <property type="molecule type" value="Genomic_DNA"/>
</dbReference>
<comment type="caution">
    <text evidence="1">The sequence shown here is derived from an EMBL/GenBank/DDBJ whole genome shotgun (WGS) entry which is preliminary data.</text>
</comment>
<reference evidence="1 2" key="2">
    <citation type="journal article" date="2022" name="Mol. Ecol. Resour.">
        <title>The genomes of chicory, endive, great burdock and yacon provide insights into Asteraceae paleo-polyploidization history and plant inulin production.</title>
        <authorList>
            <person name="Fan W."/>
            <person name="Wang S."/>
            <person name="Wang H."/>
            <person name="Wang A."/>
            <person name="Jiang F."/>
            <person name="Liu H."/>
            <person name="Zhao H."/>
            <person name="Xu D."/>
            <person name="Zhang Y."/>
        </authorList>
    </citation>
    <scope>NUCLEOTIDE SEQUENCE [LARGE SCALE GENOMIC DNA]</scope>
    <source>
        <strain evidence="2">cv. Niubang</strain>
    </source>
</reference>
<gene>
    <name evidence="1" type="ORF">L6452_15116</name>
</gene>
<organism evidence="1 2">
    <name type="scientific">Arctium lappa</name>
    <name type="common">Greater burdock</name>
    <name type="synonym">Lappa major</name>
    <dbReference type="NCBI Taxonomy" id="4217"/>
    <lineage>
        <taxon>Eukaryota</taxon>
        <taxon>Viridiplantae</taxon>
        <taxon>Streptophyta</taxon>
        <taxon>Embryophyta</taxon>
        <taxon>Tracheophyta</taxon>
        <taxon>Spermatophyta</taxon>
        <taxon>Magnoliopsida</taxon>
        <taxon>eudicotyledons</taxon>
        <taxon>Gunneridae</taxon>
        <taxon>Pentapetalae</taxon>
        <taxon>asterids</taxon>
        <taxon>campanulids</taxon>
        <taxon>Asterales</taxon>
        <taxon>Asteraceae</taxon>
        <taxon>Carduoideae</taxon>
        <taxon>Cardueae</taxon>
        <taxon>Arctiinae</taxon>
        <taxon>Arctium</taxon>
    </lineage>
</organism>
<dbReference type="Proteomes" id="UP001055879">
    <property type="component" value="Linkage Group LG04"/>
</dbReference>
<accession>A0ACB9CMU7</accession>
<keyword evidence="2" id="KW-1185">Reference proteome</keyword>
<protein>
    <submittedName>
        <fullName evidence="1">Uncharacterized protein</fullName>
    </submittedName>
</protein>
<reference evidence="2" key="1">
    <citation type="journal article" date="2022" name="Mol. Ecol. Resour.">
        <title>The genomes of chicory, endive, great burdock and yacon provide insights into Asteraceae palaeo-polyploidization history and plant inulin production.</title>
        <authorList>
            <person name="Fan W."/>
            <person name="Wang S."/>
            <person name="Wang H."/>
            <person name="Wang A."/>
            <person name="Jiang F."/>
            <person name="Liu H."/>
            <person name="Zhao H."/>
            <person name="Xu D."/>
            <person name="Zhang Y."/>
        </authorList>
    </citation>
    <scope>NUCLEOTIDE SEQUENCE [LARGE SCALE GENOMIC DNA]</scope>
    <source>
        <strain evidence="2">cv. Niubang</strain>
    </source>
</reference>
<name>A0ACB9CMU7_ARCLA</name>
<evidence type="ECO:0000313" key="1">
    <source>
        <dbReference type="EMBL" id="KAI3735609.1"/>
    </source>
</evidence>
<proteinExistence type="predicted"/>